<evidence type="ECO:0000256" key="8">
    <source>
        <dbReference type="ARBA" id="ARBA00023228"/>
    </source>
</evidence>
<dbReference type="CDD" id="cd17397">
    <property type="entry name" value="MFS_DIRC2"/>
    <property type="match status" value="1"/>
</dbReference>
<accession>R7UP25</accession>
<evidence type="ECO:0000256" key="3">
    <source>
        <dbReference type="ARBA" id="ARBA00022448"/>
    </source>
</evidence>
<dbReference type="AlphaFoldDB" id="R7UP25"/>
<evidence type="ECO:0000256" key="2">
    <source>
        <dbReference type="ARBA" id="ARBA00008335"/>
    </source>
</evidence>
<comment type="catalytic activity">
    <reaction evidence="10">
        <text>pyridoxine(out) + n H(+)(out) = pyridoxine(in) + n H(+)(in)</text>
        <dbReference type="Rhea" id="RHEA:76203"/>
        <dbReference type="ChEBI" id="CHEBI:15378"/>
        <dbReference type="ChEBI" id="CHEBI:16709"/>
    </reaction>
</comment>
<dbReference type="SUPFAM" id="SSF103473">
    <property type="entry name" value="MFS general substrate transporter"/>
    <property type="match status" value="1"/>
</dbReference>
<feature type="transmembrane region" description="Helical" evidence="11">
    <location>
        <begin position="31"/>
        <end position="51"/>
    </location>
</feature>
<evidence type="ECO:0000256" key="10">
    <source>
        <dbReference type="ARBA" id="ARBA00048410"/>
    </source>
</evidence>
<evidence type="ECO:0000313" key="13">
    <source>
        <dbReference type="EnsemblMetazoa" id="CapteP140636"/>
    </source>
</evidence>
<sequence>MPPTVSDGHDDDVPLLGSEHHFECVVYKRRWYMLFAFTSMSFMQGAMPNVWSVIAESVEPAFGWTDSTISLMMNWIYITYLAAMFPMAWIIDYKGLRPAVLVSAALIVAGCALRCVSTHAPLVTWLAHFAHILIGLAGPVCFTAGPAISAAWFPVHQRATATAISIVMGYAGAAGSFIVGDGPHGHQDVTSKLLALSNKFINIYDLCESVADLECGVMVVIFIVLLSYFPSKPDKPPSISSASPKLNFHDGFKALFRRENANFWLIGLPYGLSVSIYGVWSALFDVNLKDVGITERDAGWLGFYAVSAGCVAAVIMGRLADSLQHYMKEMLLILNAGCVCCTFWFIMMVEGYLPSSHVLLYTAGILQCICNNGPIPLYYELAIESTYPIAEVVTSSLMTIIYNILPICFLGVFLIPNLGLSWMNWCMYGAVLLAYPLQVAFKVKLNRLHVDEEEDLTPGSVNAPVDDDPAEC</sequence>
<feature type="transmembrane region" description="Helical" evidence="11">
    <location>
        <begin position="98"/>
        <end position="120"/>
    </location>
</feature>
<feature type="transmembrane region" description="Helical" evidence="11">
    <location>
        <begin position="160"/>
        <end position="179"/>
    </location>
</feature>
<keyword evidence="7" id="KW-0325">Glycoprotein</keyword>
<feature type="transmembrane region" description="Helical" evidence="11">
    <location>
        <begin position="261"/>
        <end position="280"/>
    </location>
</feature>
<proteinExistence type="inferred from homology"/>
<organism evidence="12">
    <name type="scientific">Capitella teleta</name>
    <name type="common">Polychaete worm</name>
    <dbReference type="NCBI Taxonomy" id="283909"/>
    <lineage>
        <taxon>Eukaryota</taxon>
        <taxon>Metazoa</taxon>
        <taxon>Spiralia</taxon>
        <taxon>Lophotrochozoa</taxon>
        <taxon>Annelida</taxon>
        <taxon>Polychaeta</taxon>
        <taxon>Sedentaria</taxon>
        <taxon>Scolecida</taxon>
        <taxon>Capitellidae</taxon>
        <taxon>Capitella</taxon>
    </lineage>
</organism>
<evidence type="ECO:0000256" key="5">
    <source>
        <dbReference type="ARBA" id="ARBA00022989"/>
    </source>
</evidence>
<feature type="transmembrane region" description="Helical" evidence="11">
    <location>
        <begin position="359"/>
        <end position="379"/>
    </location>
</feature>
<feature type="transmembrane region" description="Helical" evidence="11">
    <location>
        <begin position="132"/>
        <end position="153"/>
    </location>
</feature>
<keyword evidence="6 11" id="KW-0472">Membrane</keyword>
<reference evidence="12 14" key="2">
    <citation type="journal article" date="2013" name="Nature">
        <title>Insights into bilaterian evolution from three spiralian genomes.</title>
        <authorList>
            <person name="Simakov O."/>
            <person name="Marletaz F."/>
            <person name="Cho S.J."/>
            <person name="Edsinger-Gonzales E."/>
            <person name="Havlak P."/>
            <person name="Hellsten U."/>
            <person name="Kuo D.H."/>
            <person name="Larsson T."/>
            <person name="Lv J."/>
            <person name="Arendt D."/>
            <person name="Savage R."/>
            <person name="Osoegawa K."/>
            <person name="de Jong P."/>
            <person name="Grimwood J."/>
            <person name="Chapman J.A."/>
            <person name="Shapiro H."/>
            <person name="Aerts A."/>
            <person name="Otillar R.P."/>
            <person name="Terry A.Y."/>
            <person name="Boore J.L."/>
            <person name="Grigoriev I.V."/>
            <person name="Lindberg D.R."/>
            <person name="Seaver E.C."/>
            <person name="Weisblat D.A."/>
            <person name="Putnam N.H."/>
            <person name="Rokhsar D.S."/>
        </authorList>
    </citation>
    <scope>NUCLEOTIDE SEQUENCE</scope>
    <source>
        <strain evidence="12 14">I ESC-2004</strain>
    </source>
</reference>
<name>R7UP25_CAPTE</name>
<evidence type="ECO:0000256" key="6">
    <source>
        <dbReference type="ARBA" id="ARBA00023136"/>
    </source>
</evidence>
<feature type="transmembrane region" description="Helical" evidence="11">
    <location>
        <begin position="210"/>
        <end position="229"/>
    </location>
</feature>
<dbReference type="OMA" id="VCFRESY"/>
<dbReference type="Gene3D" id="1.20.1250.20">
    <property type="entry name" value="MFS general substrate transporter like domains"/>
    <property type="match status" value="2"/>
</dbReference>
<dbReference type="InterPro" id="IPR049604">
    <property type="entry name" value="SLC49A4-like"/>
</dbReference>
<dbReference type="Pfam" id="PF07690">
    <property type="entry name" value="MFS_1"/>
    <property type="match status" value="2"/>
</dbReference>
<evidence type="ECO:0008006" key="15">
    <source>
        <dbReference type="Google" id="ProtNLM"/>
    </source>
</evidence>
<keyword evidence="4 11" id="KW-0812">Transmembrane</keyword>
<evidence type="ECO:0000313" key="12">
    <source>
        <dbReference type="EMBL" id="ELU05131.1"/>
    </source>
</evidence>
<dbReference type="PANTHER" id="PTHR10924:SF27">
    <property type="entry name" value="SOLUTE CARRIER FAMILY 49 MEMBER 4"/>
    <property type="match status" value="1"/>
</dbReference>
<gene>
    <name evidence="12" type="ORF">CAPTEDRAFT_140636</name>
</gene>
<feature type="transmembrane region" description="Helical" evidence="11">
    <location>
        <begin position="71"/>
        <end position="91"/>
    </location>
</feature>
<feature type="transmembrane region" description="Helical" evidence="11">
    <location>
        <begin position="422"/>
        <end position="441"/>
    </location>
</feature>
<evidence type="ECO:0000313" key="14">
    <source>
        <dbReference type="Proteomes" id="UP000014760"/>
    </source>
</evidence>
<dbReference type="HOGENOM" id="CLU_023132_4_1_1"/>
<dbReference type="InterPro" id="IPR011701">
    <property type="entry name" value="MFS"/>
</dbReference>
<evidence type="ECO:0000256" key="4">
    <source>
        <dbReference type="ARBA" id="ARBA00022692"/>
    </source>
</evidence>
<reference evidence="14" key="1">
    <citation type="submission" date="2012-12" db="EMBL/GenBank/DDBJ databases">
        <authorList>
            <person name="Hellsten U."/>
            <person name="Grimwood J."/>
            <person name="Chapman J.A."/>
            <person name="Shapiro H."/>
            <person name="Aerts A."/>
            <person name="Otillar R.P."/>
            <person name="Terry A.Y."/>
            <person name="Boore J.L."/>
            <person name="Simakov O."/>
            <person name="Marletaz F."/>
            <person name="Cho S.-J."/>
            <person name="Edsinger-Gonzales E."/>
            <person name="Havlak P."/>
            <person name="Kuo D.-H."/>
            <person name="Larsson T."/>
            <person name="Lv J."/>
            <person name="Arendt D."/>
            <person name="Savage R."/>
            <person name="Osoegawa K."/>
            <person name="de Jong P."/>
            <person name="Lindberg D.R."/>
            <person name="Seaver E.C."/>
            <person name="Weisblat D.A."/>
            <person name="Putnam N.H."/>
            <person name="Grigoriev I.V."/>
            <person name="Rokhsar D.S."/>
        </authorList>
    </citation>
    <scope>NUCLEOTIDE SEQUENCE</scope>
    <source>
        <strain evidence="14">I ESC-2004</strain>
    </source>
</reference>
<keyword evidence="5 11" id="KW-1133">Transmembrane helix</keyword>
<reference evidence="13" key="3">
    <citation type="submission" date="2015-06" db="UniProtKB">
        <authorList>
            <consortium name="EnsemblMetazoa"/>
        </authorList>
    </citation>
    <scope>IDENTIFICATION</scope>
</reference>
<dbReference type="InterPro" id="IPR036259">
    <property type="entry name" value="MFS_trans_sf"/>
</dbReference>
<evidence type="ECO:0000256" key="7">
    <source>
        <dbReference type="ARBA" id="ARBA00023180"/>
    </source>
</evidence>
<feature type="transmembrane region" description="Helical" evidence="11">
    <location>
        <begin position="400"/>
        <end position="416"/>
    </location>
</feature>
<feature type="transmembrane region" description="Helical" evidence="11">
    <location>
        <begin position="300"/>
        <end position="320"/>
    </location>
</feature>
<dbReference type="GO" id="GO:0022857">
    <property type="term" value="F:transmembrane transporter activity"/>
    <property type="evidence" value="ECO:0007669"/>
    <property type="project" value="InterPro"/>
</dbReference>
<evidence type="ECO:0000256" key="1">
    <source>
        <dbReference type="ARBA" id="ARBA00004155"/>
    </source>
</evidence>
<evidence type="ECO:0000256" key="9">
    <source>
        <dbReference type="ARBA" id="ARBA00037192"/>
    </source>
</evidence>
<dbReference type="InterPro" id="IPR049680">
    <property type="entry name" value="FLVCR1-2_SLC49-like"/>
</dbReference>
<comment type="subcellular location">
    <subcellularLocation>
        <location evidence="1">Lysosome membrane</location>
        <topology evidence="1">Multi-pass membrane protein</topology>
    </subcellularLocation>
</comment>
<keyword evidence="14" id="KW-1185">Reference proteome</keyword>
<comment type="function">
    <text evidence="9">Mediates H(+)-dependent pyridoxine transport.</text>
</comment>
<dbReference type="GO" id="GO:0005765">
    <property type="term" value="C:lysosomal membrane"/>
    <property type="evidence" value="ECO:0007669"/>
    <property type="project" value="UniProtKB-SubCell"/>
</dbReference>
<dbReference type="EMBL" id="KB301771">
    <property type="protein sequence ID" value="ELU05131.1"/>
    <property type="molecule type" value="Genomic_DNA"/>
</dbReference>
<dbReference type="Proteomes" id="UP000014760">
    <property type="component" value="Unassembled WGS sequence"/>
</dbReference>
<keyword evidence="8" id="KW-0458">Lysosome</keyword>
<comment type="similarity">
    <text evidence="2">Belongs to the major facilitator superfamily.</text>
</comment>
<dbReference type="OrthoDB" id="422206at2759"/>
<feature type="transmembrane region" description="Helical" evidence="11">
    <location>
        <begin position="332"/>
        <end position="353"/>
    </location>
</feature>
<dbReference type="EnsemblMetazoa" id="CapteT140636">
    <property type="protein sequence ID" value="CapteP140636"/>
    <property type="gene ID" value="CapteG140636"/>
</dbReference>
<dbReference type="EMBL" id="AMQN01001338">
    <property type="status" value="NOT_ANNOTATED_CDS"/>
    <property type="molecule type" value="Genomic_DNA"/>
</dbReference>
<keyword evidence="3" id="KW-0813">Transport</keyword>
<evidence type="ECO:0000256" key="11">
    <source>
        <dbReference type="SAM" id="Phobius"/>
    </source>
</evidence>
<dbReference type="PANTHER" id="PTHR10924">
    <property type="entry name" value="MAJOR FACILITATOR SUPERFAMILY PROTEIN-RELATED"/>
    <property type="match status" value="1"/>
</dbReference>
<protein>
    <recommendedName>
        <fullName evidence="15">Major facilitator superfamily (MFS) profile domain-containing protein</fullName>
    </recommendedName>
</protein>